<feature type="region of interest" description="Disordered" evidence="1">
    <location>
        <begin position="1"/>
        <end position="37"/>
    </location>
</feature>
<feature type="compositionally biased region" description="Polar residues" evidence="1">
    <location>
        <begin position="25"/>
        <end position="37"/>
    </location>
</feature>
<name>A0A090L1S6_STRRB</name>
<protein>
    <submittedName>
        <fullName evidence="2 4">Uncharacterized protein</fullName>
    </submittedName>
</protein>
<dbReference type="GeneID" id="36373817"/>
<dbReference type="EMBL" id="LN609408">
    <property type="protein sequence ID" value="CEF61449.1"/>
    <property type="molecule type" value="Genomic_DNA"/>
</dbReference>
<keyword evidence="3" id="KW-1185">Reference proteome</keyword>
<evidence type="ECO:0000313" key="4">
    <source>
        <dbReference type="WBParaSite" id="SRAE_0000057300.1"/>
    </source>
</evidence>
<dbReference type="Proteomes" id="UP000035682">
    <property type="component" value="Unplaced"/>
</dbReference>
<evidence type="ECO:0000256" key="1">
    <source>
        <dbReference type="SAM" id="MobiDB-lite"/>
    </source>
</evidence>
<reference evidence="3" key="1">
    <citation type="submission" date="2014-09" db="EMBL/GenBank/DDBJ databases">
        <authorList>
            <person name="Martin A.A."/>
        </authorList>
    </citation>
    <scope>NUCLEOTIDE SEQUENCE</scope>
    <source>
        <strain evidence="3">ED321</strain>
    </source>
</reference>
<dbReference type="RefSeq" id="XP_024500658.1">
    <property type="nucleotide sequence ID" value="XM_024646481.1"/>
</dbReference>
<evidence type="ECO:0000313" key="5">
    <source>
        <dbReference type="WormBase" id="SRAE_0000057300"/>
    </source>
</evidence>
<feature type="compositionally biased region" description="Polar residues" evidence="1">
    <location>
        <begin position="1"/>
        <end position="18"/>
    </location>
</feature>
<accession>A0A090L1S6</accession>
<evidence type="ECO:0000313" key="2">
    <source>
        <dbReference type="EMBL" id="CEF61449.1"/>
    </source>
</evidence>
<gene>
    <name evidence="2 4 5" type="ORF">SRAE_0000057300</name>
</gene>
<dbReference type="CTD" id="36373817"/>
<dbReference type="WormBase" id="SRAE_0000057300">
    <property type="protein sequence ID" value="SRP09912"/>
    <property type="gene ID" value="WBGene00256319"/>
</dbReference>
<reference evidence="4" key="3">
    <citation type="submission" date="2020-12" db="UniProtKB">
        <authorList>
            <consortium name="WormBaseParasite"/>
        </authorList>
    </citation>
    <scope>IDENTIFICATION</scope>
</reference>
<dbReference type="WBParaSite" id="SRAE_0000057300.1">
    <property type="protein sequence ID" value="SRAE_0000057300.1"/>
    <property type="gene ID" value="WBGene00256319"/>
</dbReference>
<proteinExistence type="predicted"/>
<dbReference type="AlphaFoldDB" id="A0A090L1S6"/>
<reference evidence="2" key="2">
    <citation type="submission" date="2014-09" db="EMBL/GenBank/DDBJ databases">
        <authorList>
            <person name="Aslett A.Martin."/>
        </authorList>
    </citation>
    <scope>NUCLEOTIDE SEQUENCE</scope>
    <source>
        <strain evidence="2">ED321 Heterogonic</strain>
    </source>
</reference>
<organism evidence="2">
    <name type="scientific">Strongyloides ratti</name>
    <name type="common">Parasitic roundworm</name>
    <dbReference type="NCBI Taxonomy" id="34506"/>
    <lineage>
        <taxon>Eukaryota</taxon>
        <taxon>Metazoa</taxon>
        <taxon>Ecdysozoa</taxon>
        <taxon>Nematoda</taxon>
        <taxon>Chromadorea</taxon>
        <taxon>Rhabditida</taxon>
        <taxon>Tylenchina</taxon>
        <taxon>Panagrolaimomorpha</taxon>
        <taxon>Strongyloidoidea</taxon>
        <taxon>Strongyloididae</taxon>
        <taxon>Strongyloides</taxon>
    </lineage>
</organism>
<evidence type="ECO:0000313" key="3">
    <source>
        <dbReference type="Proteomes" id="UP000035682"/>
    </source>
</evidence>
<sequence>MVLANGTNLETSGKSTSMPMELRDVNSNQETSTIPIIRNETPQTIVLFIKKQRGRPPKIEKSKNAVNEI</sequence>